<dbReference type="SUPFAM" id="SSF51445">
    <property type="entry name" value="(Trans)glycosidases"/>
    <property type="match status" value="1"/>
</dbReference>
<evidence type="ECO:0000256" key="13">
    <source>
        <dbReference type="RuleBase" id="RU361153"/>
    </source>
</evidence>
<evidence type="ECO:0000256" key="6">
    <source>
        <dbReference type="ARBA" id="ARBA00023001"/>
    </source>
</evidence>
<evidence type="ECO:0000256" key="7">
    <source>
        <dbReference type="ARBA" id="ARBA00023277"/>
    </source>
</evidence>
<keyword evidence="8 13" id="KW-0326">Glycosidase</keyword>
<dbReference type="EMBL" id="OCND01000013">
    <property type="protein sequence ID" value="SOD57360.1"/>
    <property type="molecule type" value="Genomic_DNA"/>
</dbReference>
<evidence type="ECO:0000256" key="5">
    <source>
        <dbReference type="ARBA" id="ARBA00022801"/>
    </source>
</evidence>
<evidence type="ECO:0000313" key="17">
    <source>
        <dbReference type="Proteomes" id="UP000219374"/>
    </source>
</evidence>
<sequence>MHLHAPRRCSTHRYSTCLFIACLTMLLAWLPLLALAQTARELRYAGVNLAGAEFNSSSKPGTLYKDYLYPGESDYAYFASKGMNTVRLPFLWERLQPQANAALDATQLSYLHTAVNRAKARQMSVVLDVHNYAKYDGKRIGNDLPDAVFADLWRRLASEFKDDDAVIFGLMNEPNGVDAVAWARAAQAGLDAIRETGARNLVLVPGTAYTGAHSWNSIWYGGVSNAEALLAINDPADRIAFEVHQYLDNDYSGTSGQCQSEQIGVQKLQGFTQWLKQHGKRGFLGEFGAGTDATCMAALKAMLQHIDDNGDVWLGWTWWAAGAWWKPDYPFNVQPDKEGNDKPQMPTLSAAARRVTQ</sequence>
<feature type="region of interest" description="Disordered" evidence="14">
    <location>
        <begin position="335"/>
        <end position="357"/>
    </location>
</feature>
<evidence type="ECO:0000256" key="14">
    <source>
        <dbReference type="SAM" id="MobiDB-lite"/>
    </source>
</evidence>
<organism evidence="16 17">
    <name type="scientific">Pseudoxanthomonas wuyuanensis</name>
    <dbReference type="NCBI Taxonomy" id="1073196"/>
    <lineage>
        <taxon>Bacteria</taxon>
        <taxon>Pseudomonadati</taxon>
        <taxon>Pseudomonadota</taxon>
        <taxon>Gammaproteobacteria</taxon>
        <taxon>Lysobacterales</taxon>
        <taxon>Lysobacteraceae</taxon>
        <taxon>Pseudoxanthomonas</taxon>
    </lineage>
</organism>
<dbReference type="InterPro" id="IPR018087">
    <property type="entry name" value="Glyco_hydro_5_CS"/>
</dbReference>
<evidence type="ECO:0000256" key="10">
    <source>
        <dbReference type="ARBA" id="ARBA00068340"/>
    </source>
</evidence>
<dbReference type="InterPro" id="IPR001547">
    <property type="entry name" value="Glyco_hydro_5"/>
</dbReference>
<dbReference type="PROSITE" id="PS00659">
    <property type="entry name" value="GLYCOSYL_HYDROL_F5"/>
    <property type="match status" value="1"/>
</dbReference>
<evidence type="ECO:0000313" key="16">
    <source>
        <dbReference type="EMBL" id="SOD57360.1"/>
    </source>
</evidence>
<dbReference type="InterPro" id="IPR017853">
    <property type="entry name" value="GH"/>
</dbReference>
<accession>A0A286DFJ8</accession>
<keyword evidence="7" id="KW-0119">Carbohydrate metabolism</keyword>
<evidence type="ECO:0000256" key="8">
    <source>
        <dbReference type="ARBA" id="ARBA00023295"/>
    </source>
</evidence>
<keyword evidence="6" id="KW-0136">Cellulose degradation</keyword>
<comment type="catalytic activity">
    <reaction evidence="1">
        <text>Endohydrolysis of (1-&gt;4)-beta-D-glucosidic linkages in cellulose, lichenin and cereal beta-D-glucans.</text>
        <dbReference type="EC" id="3.2.1.4"/>
    </reaction>
</comment>
<name>A0A286DFJ8_9GAMM</name>
<proteinExistence type="inferred from homology"/>
<dbReference type="FunFam" id="3.20.20.80:FF:000124">
    <property type="entry name" value="Exported cellulase"/>
    <property type="match status" value="1"/>
</dbReference>
<reference evidence="16 17" key="1">
    <citation type="submission" date="2017-09" db="EMBL/GenBank/DDBJ databases">
        <authorList>
            <person name="Ehlers B."/>
            <person name="Leendertz F.H."/>
        </authorList>
    </citation>
    <scope>NUCLEOTIDE SEQUENCE [LARGE SCALE GENOMIC DNA]</scope>
    <source>
        <strain evidence="16 17">CGMCC 1.10978</strain>
    </source>
</reference>
<dbReference type="GO" id="GO:0008810">
    <property type="term" value="F:cellulase activity"/>
    <property type="evidence" value="ECO:0007669"/>
    <property type="project" value="UniProtKB-EC"/>
</dbReference>
<evidence type="ECO:0000256" key="3">
    <source>
        <dbReference type="ARBA" id="ARBA00012601"/>
    </source>
</evidence>
<protein>
    <recommendedName>
        <fullName evidence="10">Endoglucanase</fullName>
        <ecNumber evidence="3">3.2.1.4</ecNumber>
    </recommendedName>
    <alternativeName>
        <fullName evidence="11">Cellulase</fullName>
    </alternativeName>
    <alternativeName>
        <fullName evidence="12">Endo-1,4-beta-glucanase</fullName>
    </alternativeName>
</protein>
<evidence type="ECO:0000256" key="1">
    <source>
        <dbReference type="ARBA" id="ARBA00000966"/>
    </source>
</evidence>
<keyword evidence="17" id="KW-1185">Reference proteome</keyword>
<feature type="domain" description="Glycoside hydrolase family 5" evidence="15">
    <location>
        <begin position="48"/>
        <end position="321"/>
    </location>
</feature>
<dbReference type="AlphaFoldDB" id="A0A286DFJ8"/>
<evidence type="ECO:0000256" key="12">
    <source>
        <dbReference type="ARBA" id="ARBA00079594"/>
    </source>
</evidence>
<comment type="similarity">
    <text evidence="2 13">Belongs to the glycosyl hydrolase 5 (cellulase A) family.</text>
</comment>
<evidence type="ECO:0000256" key="2">
    <source>
        <dbReference type="ARBA" id="ARBA00005641"/>
    </source>
</evidence>
<dbReference type="Gene3D" id="3.20.20.80">
    <property type="entry name" value="Glycosidases"/>
    <property type="match status" value="1"/>
</dbReference>
<keyword evidence="9" id="KW-0624">Polysaccharide degradation</keyword>
<dbReference type="Pfam" id="PF00150">
    <property type="entry name" value="Cellulase"/>
    <property type="match status" value="1"/>
</dbReference>
<dbReference type="EC" id="3.2.1.4" evidence="3"/>
<gene>
    <name evidence="16" type="ORF">SAMN06296416_11322</name>
</gene>
<evidence type="ECO:0000256" key="11">
    <source>
        <dbReference type="ARBA" id="ARBA00077338"/>
    </source>
</evidence>
<dbReference type="PANTHER" id="PTHR34142:SF1">
    <property type="entry name" value="GLYCOSIDE HYDROLASE FAMILY 5 DOMAIN-CONTAINING PROTEIN"/>
    <property type="match status" value="1"/>
</dbReference>
<dbReference type="Proteomes" id="UP000219374">
    <property type="component" value="Unassembled WGS sequence"/>
</dbReference>
<keyword evidence="4" id="KW-0732">Signal</keyword>
<evidence type="ECO:0000256" key="9">
    <source>
        <dbReference type="ARBA" id="ARBA00023326"/>
    </source>
</evidence>
<keyword evidence="5 13" id="KW-0378">Hydrolase</keyword>
<dbReference type="PANTHER" id="PTHR34142">
    <property type="entry name" value="ENDO-BETA-1,4-GLUCANASE A"/>
    <property type="match status" value="1"/>
</dbReference>
<evidence type="ECO:0000256" key="4">
    <source>
        <dbReference type="ARBA" id="ARBA00022729"/>
    </source>
</evidence>
<evidence type="ECO:0000259" key="15">
    <source>
        <dbReference type="Pfam" id="PF00150"/>
    </source>
</evidence>
<dbReference type="GO" id="GO:0030245">
    <property type="term" value="P:cellulose catabolic process"/>
    <property type="evidence" value="ECO:0007669"/>
    <property type="project" value="UniProtKB-KW"/>
</dbReference>